<evidence type="ECO:0000256" key="1">
    <source>
        <dbReference type="SAM" id="SignalP"/>
    </source>
</evidence>
<proteinExistence type="predicted"/>
<reference evidence="3 4" key="1">
    <citation type="submission" date="2019-03" db="EMBL/GenBank/DDBJ databases">
        <title>Genomic Encyclopedia of Type Strains, Phase IV (KMG-IV): sequencing the most valuable type-strain genomes for metagenomic binning, comparative biology and taxonomic classification.</title>
        <authorList>
            <person name="Goeker M."/>
        </authorList>
    </citation>
    <scope>NUCLEOTIDE SEQUENCE [LARGE SCALE GENOMIC DNA]</scope>
    <source>
        <strain evidence="3 4">DSM 103792</strain>
    </source>
</reference>
<keyword evidence="4" id="KW-1185">Reference proteome</keyword>
<dbReference type="InterPro" id="IPR025218">
    <property type="entry name" value="DUF4426"/>
</dbReference>
<dbReference type="Proteomes" id="UP000295375">
    <property type="component" value="Unassembled WGS sequence"/>
</dbReference>
<feature type="signal peptide" evidence="1">
    <location>
        <begin position="1"/>
        <end position="25"/>
    </location>
</feature>
<dbReference type="AlphaFoldDB" id="A0A4R6UH57"/>
<evidence type="ECO:0000313" key="4">
    <source>
        <dbReference type="Proteomes" id="UP000295375"/>
    </source>
</evidence>
<gene>
    <name evidence="3" type="ORF">EV696_12445</name>
</gene>
<sequence>MQSFKAFFYALAASFLLLCTSHAQNRDYKKEFGPYMVHYNAFNSSSLTPEIAKNYRITRANNIGVVMVSVHKKNDEQTPDAVTAMIKGEVRNELFQSSVLEFRELIEGDAIYYVAPFRHDHNEMMGFSVNVKPEGHKDELAISFSQRFYTH</sequence>
<accession>A0A4R6UH57</accession>
<feature type="domain" description="DUF4426" evidence="2">
    <location>
        <begin position="29"/>
        <end position="150"/>
    </location>
</feature>
<name>A0A4R6UH57_9GAMM</name>
<evidence type="ECO:0000259" key="2">
    <source>
        <dbReference type="Pfam" id="PF14467"/>
    </source>
</evidence>
<evidence type="ECO:0000313" key="3">
    <source>
        <dbReference type="EMBL" id="TDQ44563.1"/>
    </source>
</evidence>
<comment type="caution">
    <text evidence="3">The sequence shown here is derived from an EMBL/GenBank/DDBJ whole genome shotgun (WGS) entry which is preliminary data.</text>
</comment>
<keyword evidence="1" id="KW-0732">Signal</keyword>
<dbReference type="RefSeq" id="WP_157591423.1">
    <property type="nucleotide sequence ID" value="NZ_CP037953.1"/>
</dbReference>
<dbReference type="Pfam" id="PF14467">
    <property type="entry name" value="DUF4426"/>
    <property type="match status" value="1"/>
</dbReference>
<dbReference type="EMBL" id="SNYM01000024">
    <property type="protein sequence ID" value="TDQ44563.1"/>
    <property type="molecule type" value="Genomic_DNA"/>
</dbReference>
<dbReference type="Gene3D" id="2.60.40.3340">
    <property type="entry name" value="Domain of unknown function DUF4426"/>
    <property type="match status" value="1"/>
</dbReference>
<feature type="chain" id="PRO_5020388261" evidence="1">
    <location>
        <begin position="26"/>
        <end position="151"/>
    </location>
</feature>
<protein>
    <submittedName>
        <fullName evidence="3">Uncharacterized protein DUF4426</fullName>
    </submittedName>
</protein>
<organism evidence="3 4">
    <name type="scientific">Permianibacter aggregans</name>
    <dbReference type="NCBI Taxonomy" id="1510150"/>
    <lineage>
        <taxon>Bacteria</taxon>
        <taxon>Pseudomonadati</taxon>
        <taxon>Pseudomonadota</taxon>
        <taxon>Gammaproteobacteria</taxon>
        <taxon>Pseudomonadales</taxon>
        <taxon>Pseudomonadaceae</taxon>
        <taxon>Permianibacter</taxon>
    </lineage>
</organism>